<keyword evidence="1" id="KW-0472">Membrane</keyword>
<evidence type="ECO:0000313" key="4">
    <source>
        <dbReference type="WBParaSite" id="maker-uti_cns_0009016-snap-gene-0.7-mRNA-1"/>
    </source>
</evidence>
<accession>A0A1I8I0Z4</accession>
<dbReference type="AlphaFoldDB" id="A0A1I8I0Z4"/>
<keyword evidence="3" id="KW-1185">Reference proteome</keyword>
<name>A0A1I8I0Z4_9PLAT</name>
<evidence type="ECO:0000259" key="2">
    <source>
        <dbReference type="Pfam" id="PF02932"/>
    </source>
</evidence>
<dbReference type="GO" id="GO:0005216">
    <property type="term" value="F:monoatomic ion channel activity"/>
    <property type="evidence" value="ECO:0007669"/>
    <property type="project" value="InterPro"/>
</dbReference>
<dbReference type="Pfam" id="PF02932">
    <property type="entry name" value="Neur_chan_memb"/>
    <property type="match status" value="1"/>
</dbReference>
<dbReference type="Gene3D" id="1.20.58.390">
    <property type="entry name" value="Neurotransmitter-gated ion-channel transmembrane domain"/>
    <property type="match status" value="1"/>
</dbReference>
<feature type="transmembrane region" description="Helical" evidence="1">
    <location>
        <begin position="51"/>
        <end position="71"/>
    </location>
</feature>
<dbReference type="SUPFAM" id="SSF90112">
    <property type="entry name" value="Neurotransmitter-gated ion-channel transmembrane pore"/>
    <property type="match status" value="1"/>
</dbReference>
<evidence type="ECO:0000256" key="1">
    <source>
        <dbReference type="SAM" id="Phobius"/>
    </source>
</evidence>
<evidence type="ECO:0000313" key="3">
    <source>
        <dbReference type="Proteomes" id="UP000095280"/>
    </source>
</evidence>
<proteinExistence type="predicted"/>
<dbReference type="InterPro" id="IPR006029">
    <property type="entry name" value="Neurotrans-gated_channel_TM"/>
</dbReference>
<feature type="domain" description="Neurotransmitter-gated ion-channel transmembrane" evidence="2">
    <location>
        <begin position="56"/>
        <end position="154"/>
    </location>
</feature>
<sequence length="165" mass="18615">AGIADPDQRVLQIRSWVRYRNESGHDAEGNPVIRRYRLLDYRIRIMRNPSFYVAILVVPCILLSCLTLVVFCLPPEAPAKMLLGMSIFVAFFILLLLLAELIPSAVEAFPLIGCYYCVNMVMITVSTFLVSIIVNLHFNNGDSRQPMHPMLKKVGCCMLLTVVRA</sequence>
<protein>
    <submittedName>
        <fullName evidence="4">Neur_chan_memb domain-containing protein</fullName>
    </submittedName>
</protein>
<dbReference type="InterPro" id="IPR006201">
    <property type="entry name" value="Neur_channel"/>
</dbReference>
<dbReference type="WBParaSite" id="maker-uti_cns_0009016-snap-gene-0.7-mRNA-1">
    <property type="protein sequence ID" value="maker-uti_cns_0009016-snap-gene-0.7-mRNA-1"/>
    <property type="gene ID" value="maker-uti_cns_0009016-snap-gene-0.7"/>
</dbReference>
<dbReference type="InterPro" id="IPR036719">
    <property type="entry name" value="Neuro-gated_channel_TM_sf"/>
</dbReference>
<keyword evidence="1" id="KW-1133">Transmembrane helix</keyword>
<dbReference type="CDD" id="cd19051">
    <property type="entry name" value="LGIC_TM_cation"/>
    <property type="match status" value="1"/>
</dbReference>
<dbReference type="GO" id="GO:0004888">
    <property type="term" value="F:transmembrane signaling receptor activity"/>
    <property type="evidence" value="ECO:0007669"/>
    <property type="project" value="InterPro"/>
</dbReference>
<feature type="transmembrane region" description="Helical" evidence="1">
    <location>
        <begin position="83"/>
        <end position="102"/>
    </location>
</feature>
<dbReference type="PANTHER" id="PTHR18945">
    <property type="entry name" value="NEUROTRANSMITTER GATED ION CHANNEL"/>
    <property type="match status" value="1"/>
</dbReference>
<keyword evidence="1" id="KW-0812">Transmembrane</keyword>
<dbReference type="GO" id="GO:0016020">
    <property type="term" value="C:membrane"/>
    <property type="evidence" value="ECO:0007669"/>
    <property type="project" value="InterPro"/>
</dbReference>
<dbReference type="Proteomes" id="UP000095280">
    <property type="component" value="Unplaced"/>
</dbReference>
<feature type="transmembrane region" description="Helical" evidence="1">
    <location>
        <begin position="114"/>
        <end position="138"/>
    </location>
</feature>
<dbReference type="InterPro" id="IPR038050">
    <property type="entry name" value="Neuro_actylchol_rec"/>
</dbReference>
<organism evidence="3 4">
    <name type="scientific">Macrostomum lignano</name>
    <dbReference type="NCBI Taxonomy" id="282301"/>
    <lineage>
        <taxon>Eukaryota</taxon>
        <taxon>Metazoa</taxon>
        <taxon>Spiralia</taxon>
        <taxon>Lophotrochozoa</taxon>
        <taxon>Platyhelminthes</taxon>
        <taxon>Rhabditophora</taxon>
        <taxon>Macrostomorpha</taxon>
        <taxon>Macrostomida</taxon>
        <taxon>Macrostomidae</taxon>
        <taxon>Macrostomum</taxon>
    </lineage>
</organism>
<reference evidence="4" key="1">
    <citation type="submission" date="2016-11" db="UniProtKB">
        <authorList>
            <consortium name="WormBaseParasite"/>
        </authorList>
    </citation>
    <scope>IDENTIFICATION</scope>
</reference>